<comment type="caution">
    <text evidence="6">The sequence shown here is derived from an EMBL/GenBank/DDBJ whole genome shotgun (WGS) entry which is preliminary data.</text>
</comment>
<evidence type="ECO:0000259" key="5">
    <source>
        <dbReference type="PROSITE" id="PS50026"/>
    </source>
</evidence>
<dbReference type="InParanoid" id="A0A644F7H1"/>
<evidence type="ECO:0000256" key="2">
    <source>
        <dbReference type="SAM" id="MobiDB-lite"/>
    </source>
</evidence>
<keyword evidence="1" id="KW-1015">Disulfide bond</keyword>
<feature type="signal peptide" evidence="4">
    <location>
        <begin position="1"/>
        <end position="16"/>
    </location>
</feature>
<feature type="region of interest" description="Disordered" evidence="2">
    <location>
        <begin position="1643"/>
        <end position="1669"/>
    </location>
</feature>
<sequence>MLILLCAAACLAEACGTGPACVNGDCAYGDGAHFCQCRRGWVGAACDAPRAGFRKITTSGQTPADRAVNYACLVNGTECTGSSKCTYYAGAYSCDPCPAGFVSYEGECLPRGCFNTGDYSDQEATKAPCNGRGRCLLKDPGLAGMDADDYACDCYPIYRGGLCQSCDDANAIAAGSSSSDALPTCNARACQDSDGVVCSGQGTCTLDVGLDRESYHYRCKCNDGYTRVGHKCVRTECVATIDGSPVVCGGFGECTDKDSPGTFKCVCDSNAVPVGQFCTYPACTDSAATEICGGVGACVRDGAGYKCDCRGLATGDLCDTCTPGKSAQVGDKCVPVGCLTSNNQESCKNGGTCVKSDGEYHCRCPDMLIAVSGECTSPACMDEELGKVCSGHGTCKTDDPQDIKCTCSSEYTYVAPGRCILTALMDGDRICSGHGHVSIDTSDPPTMTCRCSSIYEGSKCETCKASVAQEIEGECVPTKCIVAPQPGSRATTPRVCDDHGQYTKFGDPSDPFATCTPKDPDSGTVSAYNGTFLARPGCVHVSKVDRTRRFYCGFLQGLTDNLQEGVVTCNTQNEGSVSVETCNGCPEGFKLVHFGAEEGYRKTCMHDNCYHGTGASRMWYDYCGGTGDCIKEGDTYRCDCGPSATWNEGLKACVTEACKLNKTLAGPEAPEYCAAPSSLALHCTVGRDAAWQCDCPQGDYLTYNRTCILRSKSASPTTHRARGLCGGPGAGFLSGSGSCVCNPGFLKIDDMCYSYDCLPVGVTADTKRLDLSPHVCSGKGVCAYNQLTGRYGCECEAGLEAFGGYCTHPGCAGKVIHNGELKYVECKVYDGSVGSCVQSADGAAYFCACSFPYTSVGGLCVHQRCVVNGEYCGGDALASCVRGSDSLYGCVCSEGYELSEERSEHGNKAKCVPSRCMYRPSAGDPAIECNGLGTCGNGGGGSLLKDKRCECSGGAQLHTLRDASGELRETCILDACISSKDQEVPVICGGSGRCGPSGCICNLGTKLFGNACVGINCFINATNDSGGVAESVCGSEAVGVCTKIASHGDRRDYACKCVTSPPEGYEEVDGFCLPKSCVFAVGTLDGQDAKTMCGGSHFGTCVISTNQQTSSYCSCKSRPDVVQLTSGQCMKRDCVSDALPGSAYQSIECYGHGKCRTGDGVTYACKCEEGYKTVRGVIGTYLCIPQACVVSETDTAAVCSGRGTCSVDEKTCKCGTEYAGERCETCAAGYKEHTNRRCYRSSCPEDGNCGVEDGASLGSCQFGGSSFSCICVNSSFVTDSATGTCRRSRCVWVDPYDHAEKTCYGMGWCSYSGATEQCSCNPNTVPVGASVCVYAACMPSGSTDDPSMICRGRGTCVEGPVAGTGLCRCDSSRYRTDKKTGQCFVKECFGAHESILAEVCDGGGTCSEDTKKCNCNSSGFQSLDGQNGCVHSSCVSSDNKLCSGFGACEKTGDTYGCLCASYYTLVDKDCIPTRCLKDGKVCNGGGTCSGEGSSATCSCSQGWTPHGTLCYPSACVSGGALCGGNGDCQLSDGGSCSCRSGYETVSGGLCVSSQCVQRGTDGTVTICGGNGRCVSENGVTPSCVCNEGFSLTSDFVCGVPAPSKKSSAGTTAAIVVVVLLVLVAVAGFLVWWFVIRPRRGGPLRERVPQKGSKSSSSSRSKLRRQADSSVSLHADVPLLSQASNVNSSIQL</sequence>
<keyword evidence="7" id="KW-1185">Reference proteome</keyword>
<protein>
    <submittedName>
        <fullName evidence="6">High cysteine membrane protein EGF-like</fullName>
    </submittedName>
</protein>
<feature type="compositionally biased region" description="Low complexity" evidence="2">
    <location>
        <begin position="1650"/>
        <end position="1659"/>
    </location>
</feature>
<evidence type="ECO:0000256" key="1">
    <source>
        <dbReference type="PROSITE-ProRule" id="PRU00076"/>
    </source>
</evidence>
<gene>
    <name evidence="6" type="ORF">GL50803_0060030</name>
</gene>
<dbReference type="PROSITE" id="PS01186">
    <property type="entry name" value="EGF_2"/>
    <property type="match status" value="3"/>
</dbReference>
<keyword evidence="3" id="KW-0472">Membrane</keyword>
<keyword evidence="3" id="KW-1133">Transmembrane helix</keyword>
<name>A0A644F7H1_GIAIC</name>
<dbReference type="PROSITE" id="PS00022">
    <property type="entry name" value="EGF_1"/>
    <property type="match status" value="4"/>
</dbReference>
<dbReference type="EMBL" id="AACB03000001">
    <property type="protein sequence ID" value="KAE8304611.1"/>
    <property type="molecule type" value="Genomic_DNA"/>
</dbReference>
<keyword evidence="3" id="KW-0812">Transmembrane</keyword>
<dbReference type="SMART" id="SM00181">
    <property type="entry name" value="EGF"/>
    <property type="match status" value="20"/>
</dbReference>
<feature type="domain" description="EGF-like" evidence="5">
    <location>
        <begin position="1189"/>
        <end position="1224"/>
    </location>
</feature>
<accession>A0A644F7H1</accession>
<proteinExistence type="predicted"/>
<evidence type="ECO:0000313" key="7">
    <source>
        <dbReference type="Proteomes" id="UP000001548"/>
    </source>
</evidence>
<dbReference type="InterPro" id="IPR000742">
    <property type="entry name" value="EGF"/>
</dbReference>
<dbReference type="PROSITE" id="PS50026">
    <property type="entry name" value="EGF_3"/>
    <property type="match status" value="1"/>
</dbReference>
<feature type="transmembrane region" description="Helical" evidence="3">
    <location>
        <begin position="1612"/>
        <end position="1634"/>
    </location>
</feature>
<feature type="disulfide bond" evidence="1">
    <location>
        <begin position="1214"/>
        <end position="1223"/>
    </location>
</feature>
<dbReference type="PANTHER" id="PTHR24033">
    <property type="entry name" value="EGF-LIKE DOMAIN-CONTAINING PROTEIN"/>
    <property type="match status" value="1"/>
</dbReference>
<feature type="chain" id="PRO_5024909287" evidence="4">
    <location>
        <begin position="17"/>
        <end position="1691"/>
    </location>
</feature>
<evidence type="ECO:0000313" key="6">
    <source>
        <dbReference type="EMBL" id="KAE8304611.1"/>
    </source>
</evidence>
<organism evidence="6 7">
    <name type="scientific">Giardia intestinalis (strain ATCC 50803 / WB clone C6)</name>
    <name type="common">Giardia lamblia</name>
    <dbReference type="NCBI Taxonomy" id="184922"/>
    <lineage>
        <taxon>Eukaryota</taxon>
        <taxon>Metamonada</taxon>
        <taxon>Diplomonadida</taxon>
        <taxon>Hexamitidae</taxon>
        <taxon>Giardiinae</taxon>
        <taxon>Giardia</taxon>
    </lineage>
</organism>
<evidence type="ECO:0000256" key="4">
    <source>
        <dbReference type="SAM" id="SignalP"/>
    </source>
</evidence>
<dbReference type="Proteomes" id="UP000001548">
    <property type="component" value="Unassembled WGS sequence"/>
</dbReference>
<evidence type="ECO:0000256" key="3">
    <source>
        <dbReference type="SAM" id="Phobius"/>
    </source>
</evidence>
<dbReference type="InterPro" id="IPR051830">
    <property type="entry name" value="NOTCH_homolog"/>
</dbReference>
<keyword evidence="1" id="KW-0245">EGF-like domain</keyword>
<reference evidence="6 7" key="1">
    <citation type="journal article" date="2007" name="Science">
        <title>Genomic minimalism in the early diverging intestinal parasite Giardia lamblia.</title>
        <authorList>
            <person name="Morrison H.G."/>
            <person name="McArthur A.G."/>
            <person name="Gillin F.D."/>
            <person name="Aley S.B."/>
            <person name="Adam R.D."/>
            <person name="Olsen G.J."/>
            <person name="Best A.A."/>
            <person name="Cande W.Z."/>
            <person name="Chen F."/>
            <person name="Cipriano M.J."/>
            <person name="Davids B.J."/>
            <person name="Dawson S.C."/>
            <person name="Elmendorf H.G."/>
            <person name="Hehl A.B."/>
            <person name="Holder M.E."/>
            <person name="Huse S.M."/>
            <person name="Kim U.U."/>
            <person name="Lasek-Nesselquist E."/>
            <person name="Manning G."/>
            <person name="Nigam A."/>
            <person name="Nixon J.E."/>
            <person name="Palm D."/>
            <person name="Passamaneck N.E."/>
            <person name="Prabhu A."/>
            <person name="Reich C.I."/>
            <person name="Reiner D.S."/>
            <person name="Samuelson J."/>
            <person name="Svard S.G."/>
            <person name="Sogin M.L."/>
        </authorList>
    </citation>
    <scope>NUCLEOTIDE SEQUENCE [LARGE SCALE GENOMIC DNA]</scope>
    <source>
        <strain evidence="6 7">WB C6</strain>
    </source>
</reference>
<comment type="caution">
    <text evidence="1">Lacks conserved residue(s) required for the propagation of feature annotation.</text>
</comment>
<dbReference type="PANTHER" id="PTHR24033:SF151">
    <property type="entry name" value="NOTCH 2"/>
    <property type="match status" value="1"/>
</dbReference>
<keyword evidence="4" id="KW-0732">Signal</keyword>